<evidence type="ECO:0000313" key="3">
    <source>
        <dbReference type="EMBL" id="QNR23186.1"/>
    </source>
</evidence>
<protein>
    <submittedName>
        <fullName evidence="3">ATP-binding protein</fullName>
    </submittedName>
</protein>
<dbReference type="InterPro" id="IPR027417">
    <property type="entry name" value="P-loop_NTPase"/>
</dbReference>
<name>A0A7H0VBT8_9FLAO</name>
<keyword evidence="3" id="KW-0547">Nucleotide-binding</keyword>
<dbReference type="RefSeq" id="WP_210757722.1">
    <property type="nucleotide sequence ID" value="NZ_CP060139.1"/>
</dbReference>
<dbReference type="Pfam" id="PF13479">
    <property type="entry name" value="AAA_24"/>
    <property type="match status" value="1"/>
</dbReference>
<dbReference type="SUPFAM" id="SSF52540">
    <property type="entry name" value="P-loop containing nucleoside triphosphate hydrolases"/>
    <property type="match status" value="1"/>
</dbReference>
<dbReference type="EMBL" id="CP060139">
    <property type="protein sequence ID" value="QNR23186.1"/>
    <property type="molecule type" value="Genomic_DNA"/>
</dbReference>
<accession>A0A7H0VBT8</accession>
<feature type="domain" description="AAA+ ATPase" evidence="2">
    <location>
        <begin position="329"/>
        <end position="463"/>
    </location>
</feature>
<proteinExistence type="predicted"/>
<dbReference type="Gene3D" id="3.40.50.300">
    <property type="entry name" value="P-loop containing nucleotide triphosphate hydrolases"/>
    <property type="match status" value="1"/>
</dbReference>
<evidence type="ECO:0000256" key="1">
    <source>
        <dbReference type="SAM" id="MobiDB-lite"/>
    </source>
</evidence>
<dbReference type="KEGG" id="chyd:H4K34_12470"/>
<sequence length="479" mass="53746">MITVQNYLNTACNLDFSSFPEALKKGDDLTRKALAQNGYHSNETIKRVVDTYIEKLNAYVKASGPKQTQKQLTKPAKPSPTKTKKKSPAKAQAKPRAVKKAVAKTEAKPVEMLPEEIRFIRRYVAMHGKVKSKLSVMRLLSSLQKAMLEKRIRKTSSYAKEMLQIQDQLISCAERMGDEAEISISSKHLEHYKEIASSQRIRESIALLKRFVAIHGREGMEERAERLMKAMERMVKKGKIRKDDPYAAKLSEAYKSLKIFLRDKKAAPEITESELNGIYGLLGMPGTKIKPGKPKGLAGVVSSQDLMNMDFETIGLRGKFQELIGDPSVGFTAMVFGQPKSGKSTLMLDFAHHLASHHGEVLYVAFEEGYGYTLKEKITRIGAIHPRLNFSEELPGKLGAYDFVFIDSVSRAGMELDDMIELKNKYPRTSFIFIFHATKDGKFKGGNELAHEVDVIIEVENGMAKGKGRFGQGEMEVRF</sequence>
<dbReference type="Proteomes" id="UP000516305">
    <property type="component" value="Chromosome"/>
</dbReference>
<reference evidence="3 4" key="1">
    <citation type="submission" date="2020-08" db="EMBL/GenBank/DDBJ databases">
        <title>Croceimicrobium hydrocarbonivorans gen. nov., sp. nov., a novel marine bacterium isolated from a bacterial consortium that degrades polyethylene terephthalate.</title>
        <authorList>
            <person name="Liu R."/>
        </authorList>
    </citation>
    <scope>NUCLEOTIDE SEQUENCE [LARGE SCALE GENOMIC DNA]</scope>
    <source>
        <strain evidence="3 4">A20-9</strain>
    </source>
</reference>
<evidence type="ECO:0000259" key="2">
    <source>
        <dbReference type="SMART" id="SM00382"/>
    </source>
</evidence>
<dbReference type="GO" id="GO:0005524">
    <property type="term" value="F:ATP binding"/>
    <property type="evidence" value="ECO:0007669"/>
    <property type="project" value="UniProtKB-KW"/>
</dbReference>
<keyword evidence="4" id="KW-1185">Reference proteome</keyword>
<dbReference type="InterPro" id="IPR003593">
    <property type="entry name" value="AAA+_ATPase"/>
</dbReference>
<evidence type="ECO:0000313" key="4">
    <source>
        <dbReference type="Proteomes" id="UP000516305"/>
    </source>
</evidence>
<gene>
    <name evidence="3" type="ORF">H4K34_12470</name>
</gene>
<organism evidence="3 4">
    <name type="scientific">Croceimicrobium hydrocarbonivorans</name>
    <dbReference type="NCBI Taxonomy" id="2761580"/>
    <lineage>
        <taxon>Bacteria</taxon>
        <taxon>Pseudomonadati</taxon>
        <taxon>Bacteroidota</taxon>
        <taxon>Flavobacteriia</taxon>
        <taxon>Flavobacteriales</taxon>
        <taxon>Owenweeksiaceae</taxon>
        <taxon>Croceimicrobium</taxon>
    </lineage>
</organism>
<keyword evidence="3" id="KW-0067">ATP-binding</keyword>
<feature type="region of interest" description="Disordered" evidence="1">
    <location>
        <begin position="64"/>
        <end position="100"/>
    </location>
</feature>
<dbReference type="SMART" id="SM00382">
    <property type="entry name" value="AAA"/>
    <property type="match status" value="1"/>
</dbReference>
<dbReference type="AlphaFoldDB" id="A0A7H0VBT8"/>